<dbReference type="EMBL" id="ACIO01000141">
    <property type="protein sequence ID" value="EFC99914.1"/>
    <property type="molecule type" value="Genomic_DNA"/>
</dbReference>
<reference evidence="1 2" key="1">
    <citation type="submission" date="2010-01" db="EMBL/GenBank/DDBJ databases">
        <authorList>
            <person name="Weinstock G."/>
            <person name="Sodergren E."/>
            <person name="Clifton S."/>
            <person name="Fulton L."/>
            <person name="Fulton B."/>
            <person name="Courtney L."/>
            <person name="Fronick C."/>
            <person name="Harrison M."/>
            <person name="Strong C."/>
            <person name="Farmer C."/>
            <person name="Delahaunty K."/>
            <person name="Markovic C."/>
            <person name="Hall O."/>
            <person name="Minx P."/>
            <person name="Tomlinson C."/>
            <person name="Mitreva M."/>
            <person name="Nelson J."/>
            <person name="Hou S."/>
            <person name="Wollam A."/>
            <person name="Pepin K.H."/>
            <person name="Johnson M."/>
            <person name="Bhonagiri V."/>
            <person name="Nash W.E."/>
            <person name="Warren W."/>
            <person name="Chinwalla A."/>
            <person name="Mardis E.R."/>
            <person name="Wilson R.K."/>
        </authorList>
    </citation>
    <scope>NUCLEOTIDE SEQUENCE [LARGE SCALE GENOMIC DNA]</scope>
    <source>
        <strain evidence="1 2">DSM 13479</strain>
    </source>
</reference>
<organism evidence="1 2">
    <name type="scientific">Hungatella hathewayi DSM 13479</name>
    <dbReference type="NCBI Taxonomy" id="566550"/>
    <lineage>
        <taxon>Bacteria</taxon>
        <taxon>Bacillati</taxon>
        <taxon>Bacillota</taxon>
        <taxon>Clostridia</taxon>
        <taxon>Lachnospirales</taxon>
        <taxon>Lachnospiraceae</taxon>
        <taxon>Hungatella</taxon>
    </lineage>
</organism>
<evidence type="ECO:0000313" key="1">
    <source>
        <dbReference type="EMBL" id="EFC99914.1"/>
    </source>
</evidence>
<comment type="caution">
    <text evidence="1">The sequence shown here is derived from an EMBL/GenBank/DDBJ whole genome shotgun (WGS) entry which is preliminary data.</text>
</comment>
<protein>
    <submittedName>
        <fullName evidence="1">Uncharacterized protein</fullName>
    </submittedName>
</protein>
<proteinExistence type="predicted"/>
<dbReference type="HOGENOM" id="CLU_3234611_0_0_9"/>
<dbReference type="AlphaFoldDB" id="D3AE35"/>
<gene>
    <name evidence="1" type="ORF">CLOSTHATH_01864</name>
</gene>
<sequence>MYQKCGPVSQTPSSRPYFLLFLFTNRPECGILFLQTDSQSVMR</sequence>
<dbReference type="Proteomes" id="UP000004968">
    <property type="component" value="Unassembled WGS sequence"/>
</dbReference>
<evidence type="ECO:0000313" key="2">
    <source>
        <dbReference type="Proteomes" id="UP000004968"/>
    </source>
</evidence>
<name>D3AE35_9FIRM</name>
<accession>D3AE35</accession>